<reference evidence="1 2" key="1">
    <citation type="submission" date="2018-08" db="EMBL/GenBank/DDBJ databases">
        <title>Bacillus phenotypic plasticity.</title>
        <authorList>
            <person name="Hurtado E."/>
        </authorList>
    </citation>
    <scope>NUCLEOTIDE SEQUENCE [LARGE SCALE GENOMIC DNA]</scope>
    <source>
        <strain evidence="1 2">427</strain>
    </source>
</reference>
<dbReference type="RefSeq" id="WP_150149815.1">
    <property type="nucleotide sequence ID" value="NZ_QSND01000002.1"/>
</dbReference>
<sequence length="84" mass="9803">MKRLEDIENWYVIDASVSPDDFGWLIGQVEEKSRHEAELELYREYFKKVHDELEKEDSAGESIENILRLNNHLLISLAALEAAE</sequence>
<evidence type="ECO:0000313" key="2">
    <source>
        <dbReference type="Proteomes" id="UP000324326"/>
    </source>
</evidence>
<evidence type="ECO:0000313" key="1">
    <source>
        <dbReference type="EMBL" id="KAA6450984.1"/>
    </source>
</evidence>
<protein>
    <submittedName>
        <fullName evidence="1">Uncharacterized protein</fullName>
    </submittedName>
</protein>
<dbReference type="EMBL" id="QSND01000002">
    <property type="protein sequence ID" value="KAA6450984.1"/>
    <property type="molecule type" value="Genomic_DNA"/>
</dbReference>
<accession>A0A5M8RVX8</accession>
<gene>
    <name evidence="1" type="ORF">DX927_09135</name>
</gene>
<dbReference type="Proteomes" id="UP000324326">
    <property type="component" value="Unassembled WGS sequence"/>
</dbReference>
<proteinExistence type="predicted"/>
<name>A0A5M8RVX8_9BACI</name>
<dbReference type="AlphaFoldDB" id="A0A5M8RVX8"/>
<organism evidence="1 2">
    <name type="scientific">Bacillus swezeyi</name>
    <dbReference type="NCBI Taxonomy" id="1925020"/>
    <lineage>
        <taxon>Bacteria</taxon>
        <taxon>Bacillati</taxon>
        <taxon>Bacillota</taxon>
        <taxon>Bacilli</taxon>
        <taxon>Bacillales</taxon>
        <taxon>Bacillaceae</taxon>
        <taxon>Bacillus</taxon>
    </lineage>
</organism>
<comment type="caution">
    <text evidence="1">The sequence shown here is derived from an EMBL/GenBank/DDBJ whole genome shotgun (WGS) entry which is preliminary data.</text>
</comment>